<evidence type="ECO:0000313" key="2">
    <source>
        <dbReference type="EMBL" id="VFV27555.1"/>
    </source>
</evidence>
<reference evidence="2 3" key="1">
    <citation type="submission" date="2019-01" db="EMBL/GenBank/DDBJ databases">
        <authorList>
            <person name="Alioto T."/>
            <person name="Alioto T."/>
        </authorList>
    </citation>
    <scope>NUCLEOTIDE SEQUENCE [LARGE SCALE GENOMIC DNA]</scope>
</reference>
<keyword evidence="1" id="KW-0812">Transmembrane</keyword>
<dbReference type="Proteomes" id="UP000386466">
    <property type="component" value="Unassembled WGS sequence"/>
</dbReference>
<keyword evidence="1" id="KW-1133">Transmembrane helix</keyword>
<keyword evidence="2" id="KW-0808">Transferase</keyword>
<dbReference type="GO" id="GO:0016746">
    <property type="term" value="F:acyltransferase activity"/>
    <property type="evidence" value="ECO:0007669"/>
    <property type="project" value="UniProtKB-KW"/>
</dbReference>
<organism evidence="2 3">
    <name type="scientific">Lynx pardinus</name>
    <name type="common">Iberian lynx</name>
    <name type="synonym">Felis pardina</name>
    <dbReference type="NCBI Taxonomy" id="191816"/>
    <lineage>
        <taxon>Eukaryota</taxon>
        <taxon>Metazoa</taxon>
        <taxon>Chordata</taxon>
        <taxon>Craniata</taxon>
        <taxon>Vertebrata</taxon>
        <taxon>Euteleostomi</taxon>
        <taxon>Mammalia</taxon>
        <taxon>Eutheria</taxon>
        <taxon>Laurasiatheria</taxon>
        <taxon>Carnivora</taxon>
        <taxon>Feliformia</taxon>
        <taxon>Felidae</taxon>
        <taxon>Felinae</taxon>
        <taxon>Lynx</taxon>
    </lineage>
</organism>
<dbReference type="EMBL" id="CAAGRJ010010188">
    <property type="protein sequence ID" value="VFV27555.1"/>
    <property type="molecule type" value="Genomic_DNA"/>
</dbReference>
<evidence type="ECO:0000256" key="1">
    <source>
        <dbReference type="SAM" id="Phobius"/>
    </source>
</evidence>
<feature type="transmembrane region" description="Helical" evidence="1">
    <location>
        <begin position="28"/>
        <end position="51"/>
    </location>
</feature>
<protein>
    <submittedName>
        <fullName evidence="2">Lysophosphatidylcholine acyltransferase 2-b</fullName>
    </submittedName>
</protein>
<keyword evidence="1" id="KW-0472">Membrane</keyword>
<accession>A0A485N2E7</accession>
<evidence type="ECO:0000313" key="3">
    <source>
        <dbReference type="Proteomes" id="UP000386466"/>
    </source>
</evidence>
<keyword evidence="2" id="KW-0012">Acyltransferase</keyword>
<proteinExistence type="predicted"/>
<keyword evidence="3" id="KW-1185">Reference proteome</keyword>
<name>A0A485N2E7_LYNPA</name>
<gene>
    <name evidence="2" type="ORF">LYPA_23C011697</name>
</gene>
<dbReference type="AlphaFoldDB" id="A0A485N2E7"/>
<sequence length="53" mass="6043">MSHGMSMSYPPAVANPFRRQRHLSWWRWACLILTGTVLVLGCESCMAFLFIGL</sequence>